<evidence type="ECO:0000256" key="1">
    <source>
        <dbReference type="ARBA" id="ARBA00022722"/>
    </source>
</evidence>
<evidence type="ECO:0000313" key="6">
    <source>
        <dbReference type="Proteomes" id="UP000187735"/>
    </source>
</evidence>
<keyword evidence="6" id="KW-1185">Reference proteome</keyword>
<dbReference type="InterPro" id="IPR051274">
    <property type="entry name" value="3-5_Exoribonuclease"/>
</dbReference>
<dbReference type="SMART" id="SM00479">
    <property type="entry name" value="EXOIII"/>
    <property type="match status" value="1"/>
</dbReference>
<dbReference type="Proteomes" id="UP000187735">
    <property type="component" value="Chromosome"/>
</dbReference>
<dbReference type="InterPro" id="IPR036397">
    <property type="entry name" value="RNaseH_sf"/>
</dbReference>
<proteinExistence type="predicted"/>
<dbReference type="InterPro" id="IPR047201">
    <property type="entry name" value="ERI-1_3'hExo-like"/>
</dbReference>
<sequence>MEIVEIGAVVVCPETLQPLNEFQTFVRPVLNPTLTDFCRNLTNITQLQIDSAPSFVDAMADLIDWANGFAPFVFCSWGNYDRTQFESDCSRHEVEYPFGGHHINVKAEFASVIGRPQKPSVPAALHSVGLTFSGSHHRGIDDARNIARLLPYIFPPGHRVAGS</sequence>
<dbReference type="GO" id="GO:0000175">
    <property type="term" value="F:3'-5'-RNA exonuclease activity"/>
    <property type="evidence" value="ECO:0007669"/>
    <property type="project" value="InterPro"/>
</dbReference>
<dbReference type="STRING" id="1891926.Fuma_02306"/>
<organism evidence="5 6">
    <name type="scientific">Fuerstiella marisgermanici</name>
    <dbReference type="NCBI Taxonomy" id="1891926"/>
    <lineage>
        <taxon>Bacteria</taxon>
        <taxon>Pseudomonadati</taxon>
        <taxon>Planctomycetota</taxon>
        <taxon>Planctomycetia</taxon>
        <taxon>Planctomycetales</taxon>
        <taxon>Planctomycetaceae</taxon>
        <taxon>Fuerstiella</taxon>
    </lineage>
</organism>
<dbReference type="InterPro" id="IPR013520">
    <property type="entry name" value="Ribonucl_H"/>
</dbReference>
<evidence type="ECO:0000256" key="3">
    <source>
        <dbReference type="ARBA" id="ARBA00022839"/>
    </source>
</evidence>
<dbReference type="GO" id="GO:0003676">
    <property type="term" value="F:nucleic acid binding"/>
    <property type="evidence" value="ECO:0007669"/>
    <property type="project" value="InterPro"/>
</dbReference>
<keyword evidence="2" id="KW-0378">Hydrolase</keyword>
<feature type="domain" description="Exonuclease" evidence="4">
    <location>
        <begin position="1"/>
        <end position="159"/>
    </location>
</feature>
<dbReference type="InterPro" id="IPR012337">
    <property type="entry name" value="RNaseH-like_sf"/>
</dbReference>
<keyword evidence="1" id="KW-0540">Nuclease</keyword>
<keyword evidence="3" id="KW-0269">Exonuclease</keyword>
<dbReference type="AlphaFoldDB" id="A0A1P8WF40"/>
<protein>
    <submittedName>
        <fullName evidence="5">Sporulation inhibitor KapD</fullName>
    </submittedName>
</protein>
<reference evidence="5 6" key="1">
    <citation type="journal article" date="2016" name="Front. Microbiol.">
        <title>Fuerstia marisgermanicae gen. nov., sp. nov., an Unusual Member of the Phylum Planctomycetes from the German Wadden Sea.</title>
        <authorList>
            <person name="Kohn T."/>
            <person name="Heuer A."/>
            <person name="Jogler M."/>
            <person name="Vollmers J."/>
            <person name="Boedeker C."/>
            <person name="Bunk B."/>
            <person name="Rast P."/>
            <person name="Borchert D."/>
            <person name="Glockner I."/>
            <person name="Freese H.M."/>
            <person name="Klenk H.P."/>
            <person name="Overmann J."/>
            <person name="Kaster A.K."/>
            <person name="Rohde M."/>
            <person name="Wiegand S."/>
            <person name="Jogler C."/>
        </authorList>
    </citation>
    <scope>NUCLEOTIDE SEQUENCE [LARGE SCALE GENOMIC DNA]</scope>
    <source>
        <strain evidence="5 6">NH11</strain>
    </source>
</reference>
<name>A0A1P8WF40_9PLAN</name>
<dbReference type="SUPFAM" id="SSF53098">
    <property type="entry name" value="Ribonuclease H-like"/>
    <property type="match status" value="1"/>
</dbReference>
<dbReference type="PANTHER" id="PTHR23044:SF61">
    <property type="entry name" value="3'-5' EXORIBONUCLEASE 1-RELATED"/>
    <property type="match status" value="1"/>
</dbReference>
<dbReference type="PANTHER" id="PTHR23044">
    <property type="entry name" value="3'-5' EXONUCLEASE ERI1-RELATED"/>
    <property type="match status" value="1"/>
</dbReference>
<evidence type="ECO:0000259" key="4">
    <source>
        <dbReference type="SMART" id="SM00479"/>
    </source>
</evidence>
<dbReference type="GO" id="GO:0006259">
    <property type="term" value="P:DNA metabolic process"/>
    <property type="evidence" value="ECO:0007669"/>
    <property type="project" value="UniProtKB-ARBA"/>
</dbReference>
<dbReference type="Pfam" id="PF00929">
    <property type="entry name" value="RNase_T"/>
    <property type="match status" value="1"/>
</dbReference>
<dbReference type="Gene3D" id="3.30.420.10">
    <property type="entry name" value="Ribonuclease H-like superfamily/Ribonuclease H"/>
    <property type="match status" value="1"/>
</dbReference>
<dbReference type="CDD" id="cd06133">
    <property type="entry name" value="ERI-1_3'hExo_like"/>
    <property type="match status" value="1"/>
</dbReference>
<evidence type="ECO:0000313" key="5">
    <source>
        <dbReference type="EMBL" id="APZ92694.1"/>
    </source>
</evidence>
<accession>A0A1P8WF40</accession>
<dbReference type="KEGG" id="fmr:Fuma_02306"/>
<evidence type="ECO:0000256" key="2">
    <source>
        <dbReference type="ARBA" id="ARBA00022801"/>
    </source>
</evidence>
<gene>
    <name evidence="5" type="ORF">Fuma_02306</name>
</gene>
<dbReference type="EMBL" id="CP017641">
    <property type="protein sequence ID" value="APZ92694.1"/>
    <property type="molecule type" value="Genomic_DNA"/>
</dbReference>